<dbReference type="InParanoid" id="A0A165Q146"/>
<feature type="signal peptide" evidence="3">
    <location>
        <begin position="1"/>
        <end position="25"/>
    </location>
</feature>
<feature type="compositionally biased region" description="Low complexity" evidence="1">
    <location>
        <begin position="182"/>
        <end position="203"/>
    </location>
</feature>
<feature type="transmembrane region" description="Helical" evidence="2">
    <location>
        <begin position="219"/>
        <end position="241"/>
    </location>
</feature>
<feature type="compositionally biased region" description="Low complexity" evidence="1">
    <location>
        <begin position="293"/>
        <end position="313"/>
    </location>
</feature>
<feature type="chain" id="PRO_5007864456" evidence="3">
    <location>
        <begin position="26"/>
        <end position="346"/>
    </location>
</feature>
<dbReference type="Gene3D" id="2.60.120.260">
    <property type="entry name" value="Galactose-binding domain-like"/>
    <property type="match status" value="1"/>
</dbReference>
<name>A0A165Q146_EXIGL</name>
<evidence type="ECO:0000313" key="4">
    <source>
        <dbReference type="EMBL" id="KZW02939.1"/>
    </source>
</evidence>
<dbReference type="OrthoDB" id="2984396at2759"/>
<dbReference type="STRING" id="1314781.A0A165Q146"/>
<keyword evidence="2" id="KW-0812">Transmembrane</keyword>
<dbReference type="Proteomes" id="UP000077266">
    <property type="component" value="Unassembled WGS sequence"/>
</dbReference>
<reference evidence="4 5" key="1">
    <citation type="journal article" date="2016" name="Mol. Biol. Evol.">
        <title>Comparative Genomics of Early-Diverging Mushroom-Forming Fungi Provides Insights into the Origins of Lignocellulose Decay Capabilities.</title>
        <authorList>
            <person name="Nagy L.G."/>
            <person name="Riley R."/>
            <person name="Tritt A."/>
            <person name="Adam C."/>
            <person name="Daum C."/>
            <person name="Floudas D."/>
            <person name="Sun H."/>
            <person name="Yadav J.S."/>
            <person name="Pangilinan J."/>
            <person name="Larsson K.H."/>
            <person name="Matsuura K."/>
            <person name="Barry K."/>
            <person name="Labutti K."/>
            <person name="Kuo R."/>
            <person name="Ohm R.A."/>
            <person name="Bhattacharya S.S."/>
            <person name="Shirouzu T."/>
            <person name="Yoshinaga Y."/>
            <person name="Martin F.M."/>
            <person name="Grigoriev I.V."/>
            <person name="Hibbett D.S."/>
        </authorList>
    </citation>
    <scope>NUCLEOTIDE SEQUENCE [LARGE SCALE GENOMIC DNA]</scope>
    <source>
        <strain evidence="4 5">HHB12029</strain>
    </source>
</reference>
<keyword evidence="2" id="KW-1133">Transmembrane helix</keyword>
<evidence type="ECO:0000256" key="1">
    <source>
        <dbReference type="SAM" id="MobiDB-lite"/>
    </source>
</evidence>
<keyword evidence="3" id="KW-0732">Signal</keyword>
<feature type="region of interest" description="Disordered" evidence="1">
    <location>
        <begin position="257"/>
        <end position="280"/>
    </location>
</feature>
<evidence type="ECO:0000313" key="5">
    <source>
        <dbReference type="Proteomes" id="UP000077266"/>
    </source>
</evidence>
<feature type="region of interest" description="Disordered" evidence="1">
    <location>
        <begin position="182"/>
        <end position="217"/>
    </location>
</feature>
<proteinExistence type="predicted"/>
<dbReference type="EMBL" id="KV425886">
    <property type="protein sequence ID" value="KZW02939.1"/>
    <property type="molecule type" value="Genomic_DNA"/>
</dbReference>
<protein>
    <submittedName>
        <fullName evidence="4">Uncharacterized protein</fullName>
    </submittedName>
</protein>
<keyword evidence="2" id="KW-0472">Membrane</keyword>
<dbReference type="AlphaFoldDB" id="A0A165Q146"/>
<keyword evidence="5" id="KW-1185">Reference proteome</keyword>
<evidence type="ECO:0000256" key="3">
    <source>
        <dbReference type="SAM" id="SignalP"/>
    </source>
</evidence>
<feature type="region of interest" description="Disordered" evidence="1">
    <location>
        <begin position="293"/>
        <end position="346"/>
    </location>
</feature>
<gene>
    <name evidence="4" type="ORF">EXIGLDRAFT_759641</name>
</gene>
<sequence length="346" mass="35991">MPVARARLSAVLFSCLLFFQSFVRADTVQIDDFDPRITYNTPILSQDTCGGQPGNEACVGNWWSEVGNNDGAAYNIHDTFGPATTATLQFQGSAISVYGVTLDVGAKGTVVIDGGSPESFSSASSDGNLHPGQLLYSKTGLNPAIDHEIIVAYDESSFGPADNRRWLGIDYFAIDTSGVPVTTSTTSTSTSTGSLSTSSTGRSDQTTAPQPKSHSDTGIIAGGVVGGVALLAIGAACLLLMRRHFRKMDERRVLVNPAHPSTPQMSAFGPSTPAASQHITPYHGYPSTSWGAPTPFFAPPSSSGPPTGIASSSQLGSETAGLVPQPPPYSPGAGSVPLPVDSKQRR</sequence>
<organism evidence="4 5">
    <name type="scientific">Exidia glandulosa HHB12029</name>
    <dbReference type="NCBI Taxonomy" id="1314781"/>
    <lineage>
        <taxon>Eukaryota</taxon>
        <taxon>Fungi</taxon>
        <taxon>Dikarya</taxon>
        <taxon>Basidiomycota</taxon>
        <taxon>Agaricomycotina</taxon>
        <taxon>Agaricomycetes</taxon>
        <taxon>Auriculariales</taxon>
        <taxon>Exidiaceae</taxon>
        <taxon>Exidia</taxon>
    </lineage>
</organism>
<accession>A0A165Q146</accession>
<evidence type="ECO:0000256" key="2">
    <source>
        <dbReference type="SAM" id="Phobius"/>
    </source>
</evidence>